<reference evidence="1" key="1">
    <citation type="journal article" date="2019" name="Environ. Microbiol.">
        <title>Fungal ecological strategies reflected in gene transcription - a case study of two litter decomposers.</title>
        <authorList>
            <person name="Barbi F."/>
            <person name="Kohler A."/>
            <person name="Barry K."/>
            <person name="Baskaran P."/>
            <person name="Daum C."/>
            <person name="Fauchery L."/>
            <person name="Ihrmark K."/>
            <person name="Kuo A."/>
            <person name="LaButti K."/>
            <person name="Lipzen A."/>
            <person name="Morin E."/>
            <person name="Grigoriev I.V."/>
            <person name="Henrissat B."/>
            <person name="Lindahl B."/>
            <person name="Martin F."/>
        </authorList>
    </citation>
    <scope>NUCLEOTIDE SEQUENCE</scope>
    <source>
        <strain evidence="1">JB14</strain>
    </source>
</reference>
<accession>A0A6A4HDD2</accession>
<name>A0A6A4HDD2_9AGAR</name>
<dbReference type="Proteomes" id="UP000799118">
    <property type="component" value="Unassembled WGS sequence"/>
</dbReference>
<proteinExistence type="predicted"/>
<evidence type="ECO:0000313" key="2">
    <source>
        <dbReference type="Proteomes" id="UP000799118"/>
    </source>
</evidence>
<evidence type="ECO:0000313" key="1">
    <source>
        <dbReference type="EMBL" id="KAE9396352.1"/>
    </source>
</evidence>
<dbReference type="EMBL" id="ML769515">
    <property type="protein sequence ID" value="KAE9396352.1"/>
    <property type="molecule type" value="Genomic_DNA"/>
</dbReference>
<feature type="non-terminal residue" evidence="1">
    <location>
        <position position="205"/>
    </location>
</feature>
<keyword evidence="2" id="KW-1185">Reference proteome</keyword>
<protein>
    <submittedName>
        <fullName evidence="1">Uncharacterized protein</fullName>
    </submittedName>
</protein>
<gene>
    <name evidence="1" type="ORF">BT96DRAFT_792474</name>
</gene>
<dbReference type="OrthoDB" id="3266199at2759"/>
<organism evidence="1 2">
    <name type="scientific">Gymnopus androsaceus JB14</name>
    <dbReference type="NCBI Taxonomy" id="1447944"/>
    <lineage>
        <taxon>Eukaryota</taxon>
        <taxon>Fungi</taxon>
        <taxon>Dikarya</taxon>
        <taxon>Basidiomycota</taxon>
        <taxon>Agaricomycotina</taxon>
        <taxon>Agaricomycetes</taxon>
        <taxon>Agaricomycetidae</taxon>
        <taxon>Agaricales</taxon>
        <taxon>Marasmiineae</taxon>
        <taxon>Omphalotaceae</taxon>
        <taxon>Gymnopus</taxon>
    </lineage>
</organism>
<sequence length="205" mass="23644">PIPTSQNDAILEPMLRLMSGLPIPFWSQRECDSDESNEKYFVEIEALLTLAESWDAPGPLSILRFGITSPMFLDQPLRLYAIATHFEWHPEAKLASKHSLGLDLYDDEHEEALNRLSSKHLLALLRLHRNRRNALKVFLDDPEVFSLGNADNSRCNCNGDIDNSAWRELKARIIREMDQNSRGSFVGSWEMEEWKESVRCWKAKC</sequence>
<dbReference type="AlphaFoldDB" id="A0A6A4HDD2"/>
<feature type="non-terminal residue" evidence="1">
    <location>
        <position position="1"/>
    </location>
</feature>